<keyword evidence="5" id="KW-1185">Reference proteome</keyword>
<dbReference type="HOGENOM" id="CLU_066393_0_0_7"/>
<feature type="domain" description="PDZ" evidence="2">
    <location>
        <begin position="181"/>
        <end position="283"/>
    </location>
</feature>
<evidence type="ECO:0000313" key="4">
    <source>
        <dbReference type="EMBL" id="ETD22934.1"/>
    </source>
</evidence>
<comment type="caution">
    <text evidence="4">The sequence shown here is derived from an EMBL/GenBank/DDBJ whole genome shotgun (WGS) entry which is preliminary data.</text>
</comment>
<evidence type="ECO:0000259" key="2">
    <source>
        <dbReference type="Pfam" id="PF13180"/>
    </source>
</evidence>
<evidence type="ECO:0000259" key="3">
    <source>
        <dbReference type="Pfam" id="PF24314"/>
    </source>
</evidence>
<dbReference type="InterPro" id="IPR001478">
    <property type="entry name" value="PDZ"/>
</dbReference>
<dbReference type="EMBL" id="AZJI01000007">
    <property type="protein sequence ID" value="ETD22934.1"/>
    <property type="molecule type" value="Genomic_DNA"/>
</dbReference>
<dbReference type="eggNOG" id="COG0265">
    <property type="taxonomic scope" value="Bacteria"/>
</dbReference>
<dbReference type="SUPFAM" id="SSF50156">
    <property type="entry name" value="PDZ domain-like"/>
    <property type="match status" value="1"/>
</dbReference>
<gene>
    <name evidence="4" type="ORF">HMPREF2086_01735</name>
</gene>
<proteinExistence type="predicted"/>
<dbReference type="STRING" id="1357400.HMPREF2086_01735"/>
<dbReference type="Pfam" id="PF13180">
    <property type="entry name" value="PDZ_2"/>
    <property type="match status" value="1"/>
</dbReference>
<dbReference type="InterPro" id="IPR036034">
    <property type="entry name" value="PDZ_sf"/>
</dbReference>
<dbReference type="RefSeq" id="WP_023928515.1">
    <property type="nucleotide sequence ID" value="NZ_KI669455.1"/>
</dbReference>
<feature type="compositionally biased region" description="Low complexity" evidence="1">
    <location>
        <begin position="205"/>
        <end position="216"/>
    </location>
</feature>
<dbReference type="AlphaFoldDB" id="V8C6G4"/>
<evidence type="ECO:0000313" key="5">
    <source>
        <dbReference type="Proteomes" id="UP000018731"/>
    </source>
</evidence>
<feature type="region of interest" description="Disordered" evidence="1">
    <location>
        <begin position="194"/>
        <end position="216"/>
    </location>
</feature>
<dbReference type="Proteomes" id="UP000018731">
    <property type="component" value="Unassembled WGS sequence"/>
</dbReference>
<accession>V8C6G4</accession>
<dbReference type="PATRIC" id="fig|1357400.3.peg.2328"/>
<feature type="domain" description="DUF7488" evidence="3">
    <location>
        <begin position="31"/>
        <end position="176"/>
    </location>
</feature>
<evidence type="ECO:0000256" key="1">
    <source>
        <dbReference type="SAM" id="MobiDB-lite"/>
    </source>
</evidence>
<protein>
    <submittedName>
        <fullName evidence="4">Uncharacterized protein</fullName>
    </submittedName>
</protein>
<name>V8C6G4_9HELI</name>
<dbReference type="Pfam" id="PF24314">
    <property type="entry name" value="DUF7488"/>
    <property type="match status" value="1"/>
</dbReference>
<dbReference type="InterPro" id="IPR055911">
    <property type="entry name" value="DUF7488"/>
</dbReference>
<dbReference type="OrthoDB" id="5338305at2"/>
<sequence>MKRFGFSLCATLACLRLALLFGIVPSIVDAMSYQACQQFYRQATSVVDSKRVFSLQYNGKPYLLAYSKTPLSSSKIIKRDIFLGLYLFSGSTPLSYRIKPIDSYANSLSLAGVSATEAVNGVVVSGGRGIFDLAKFSKPLPKDSVISNICFQVYGFYAYDNYFVPKPLIDRFLSSKGGIYGDIGVRIIESSQDSQNLAQKNPANPKSTQSPTKSSPKSIIVEQIDIFFPNNPFLPRDKIVSINGESIKSSVDFEWKVANLTPNSTAKVAIVRNGKAQTLEVKVLHRQGGGLLSDTFLERFGVWLDGNLVIRSMKTPLPFNLSLLSEGDQLLWIDKTPIKRGDGFWHLRELLMRAWLNGNIELLILHEGVEAFVRSQMR</sequence>
<dbReference type="Gene3D" id="2.30.42.10">
    <property type="match status" value="1"/>
</dbReference>
<reference evidence="4 5" key="1">
    <citation type="journal article" date="2014" name="Genome Announc.">
        <title>Draft genome sequences of six enterohepatic helicobacter species isolated from humans and one from rhesus macaques.</title>
        <authorList>
            <person name="Shen Z."/>
            <person name="Sheh A."/>
            <person name="Young S.K."/>
            <person name="Abouelliel A."/>
            <person name="Ward D.V."/>
            <person name="Earl A.M."/>
            <person name="Fox J.G."/>
        </authorList>
    </citation>
    <scope>NUCLEOTIDE SEQUENCE [LARGE SCALE GENOMIC DNA]</scope>
    <source>
        <strain evidence="4 5">MIT 99-5501</strain>
    </source>
</reference>
<organism evidence="4 5">
    <name type="scientific">Helicobacter macacae MIT 99-5501</name>
    <dbReference type="NCBI Taxonomy" id="1357400"/>
    <lineage>
        <taxon>Bacteria</taxon>
        <taxon>Pseudomonadati</taxon>
        <taxon>Campylobacterota</taxon>
        <taxon>Epsilonproteobacteria</taxon>
        <taxon>Campylobacterales</taxon>
        <taxon>Helicobacteraceae</taxon>
        <taxon>Helicobacter</taxon>
    </lineage>
</organism>
<feature type="compositionally biased region" description="Polar residues" evidence="1">
    <location>
        <begin position="194"/>
        <end position="204"/>
    </location>
</feature>